<dbReference type="AlphaFoldDB" id="R9I5L5"/>
<feature type="region of interest" description="Disordered" evidence="1">
    <location>
        <begin position="131"/>
        <end position="150"/>
    </location>
</feature>
<evidence type="ECO:0000313" key="3">
    <source>
        <dbReference type="Proteomes" id="UP000014200"/>
    </source>
</evidence>
<sequence length="200" mass="23110">EWERKRITAAAKNIRTFFKKTGIFLEKTIIFLLKTVIFLENGLILFRKDKNVRAGEERAFHIHIRRIPCTPGRFTKHLQQSFAKLLPLLPPTPLKPRWTGRFKGWWQHLFLCGKKGCCHHFHLFFTPERPLEGEDTGGGGGPNTGKRRRVRTDKTTVAYRQSHSCNPAELWLHLDGTEVTAGRNCSFNRMELKFQPDGTG</sequence>
<protein>
    <submittedName>
        <fullName evidence="2">Uncharacterized protein</fullName>
    </submittedName>
</protein>
<gene>
    <name evidence="2" type="ORF">C802_03146</name>
</gene>
<dbReference type="HOGENOM" id="CLU_1632069_0_0_10"/>
<name>R9I5L5_9BACT</name>
<evidence type="ECO:0000313" key="2">
    <source>
        <dbReference type="EMBL" id="EOS11431.1"/>
    </source>
</evidence>
<comment type="caution">
    <text evidence="2">The sequence shown here is derived from an EMBL/GenBank/DDBJ whole genome shotgun (WGS) entry which is preliminary data.</text>
</comment>
<dbReference type="EMBL" id="ASSP01000018">
    <property type="protein sequence ID" value="EOS11431.1"/>
    <property type="molecule type" value="Genomic_DNA"/>
</dbReference>
<dbReference type="RefSeq" id="WP_016277467.1">
    <property type="nucleotide sequence ID" value="NZ_KE159509.1"/>
</dbReference>
<evidence type="ECO:0000256" key="1">
    <source>
        <dbReference type="SAM" id="MobiDB-lite"/>
    </source>
</evidence>
<reference evidence="2 3" key="1">
    <citation type="submission" date="2013-04" db="EMBL/GenBank/DDBJ databases">
        <title>The Genome Sequence of Bacteroides massiliensis dnLKV3.</title>
        <authorList>
            <consortium name="The Broad Institute Genomics Platform"/>
            <consortium name="The Broad Institute Genome Sequencing Center for Infectious Disease"/>
            <person name="Earl A."/>
            <person name="Xavier R."/>
            <person name="Kuhn K."/>
            <person name="Stappenbeck T."/>
            <person name="Walker B."/>
            <person name="Young S."/>
            <person name="Zeng Q."/>
            <person name="Gargeya S."/>
            <person name="Fitzgerald M."/>
            <person name="Haas B."/>
            <person name="Abouelleil A."/>
            <person name="Allen A.W."/>
            <person name="Alvarado L."/>
            <person name="Arachchi H.M."/>
            <person name="Berlin A.M."/>
            <person name="Chapman S.B."/>
            <person name="Gainer-Dewar J."/>
            <person name="Goldberg J."/>
            <person name="Griggs A."/>
            <person name="Gujja S."/>
            <person name="Hansen M."/>
            <person name="Howarth C."/>
            <person name="Imamovic A."/>
            <person name="Ireland A."/>
            <person name="Larimer J."/>
            <person name="McCowan C."/>
            <person name="Murphy C."/>
            <person name="Pearson M."/>
            <person name="Poon T.W."/>
            <person name="Priest M."/>
            <person name="Roberts A."/>
            <person name="Saif S."/>
            <person name="Shea T."/>
            <person name="Sisk P."/>
            <person name="Sykes S."/>
            <person name="Wortman J."/>
            <person name="Nusbaum C."/>
            <person name="Birren B."/>
        </authorList>
    </citation>
    <scope>NUCLEOTIDE SEQUENCE [LARGE SCALE GENOMIC DNA]</scope>
    <source>
        <strain evidence="3">dnLKV3</strain>
    </source>
</reference>
<dbReference type="Proteomes" id="UP000014200">
    <property type="component" value="Unassembled WGS sequence"/>
</dbReference>
<proteinExistence type="predicted"/>
<keyword evidence="3" id="KW-1185">Reference proteome</keyword>
<organism evidence="2 3">
    <name type="scientific">Phocaeicola sartorii</name>
    <dbReference type="NCBI Taxonomy" id="671267"/>
    <lineage>
        <taxon>Bacteria</taxon>
        <taxon>Pseudomonadati</taxon>
        <taxon>Bacteroidota</taxon>
        <taxon>Bacteroidia</taxon>
        <taxon>Bacteroidales</taxon>
        <taxon>Bacteroidaceae</taxon>
        <taxon>Phocaeicola</taxon>
    </lineage>
</organism>
<feature type="non-terminal residue" evidence="2">
    <location>
        <position position="1"/>
    </location>
</feature>
<accession>R9I5L5</accession>